<dbReference type="InterPro" id="IPR044822">
    <property type="entry name" value="Myb_DNA-bind_4"/>
</dbReference>
<evidence type="ECO:0000313" key="4">
    <source>
        <dbReference type="Proteomes" id="UP000265515"/>
    </source>
</evidence>
<accession>A0A388JS85</accession>
<dbReference type="Gene3D" id="1.10.10.60">
    <property type="entry name" value="Homeodomain-like"/>
    <property type="match status" value="1"/>
</dbReference>
<dbReference type="PANTHER" id="PTHR33492:SF4">
    <property type="entry name" value="OS02G0174300 PROTEIN"/>
    <property type="match status" value="1"/>
</dbReference>
<evidence type="ECO:0000259" key="2">
    <source>
        <dbReference type="Pfam" id="PF13837"/>
    </source>
</evidence>
<feature type="domain" description="Myb/SANT-like DNA-binding" evidence="2">
    <location>
        <begin position="170"/>
        <end position="250"/>
    </location>
</feature>
<keyword evidence="4" id="KW-1185">Reference proteome</keyword>
<dbReference type="Proteomes" id="UP000265515">
    <property type="component" value="Unassembled WGS sequence"/>
</dbReference>
<dbReference type="Gramene" id="GBG60633">
    <property type="protein sequence ID" value="GBG60633"/>
    <property type="gene ID" value="CBR_g8653"/>
</dbReference>
<name>A0A388JS85_CHABU</name>
<protein>
    <recommendedName>
        <fullName evidence="2">Myb/SANT-like DNA-binding domain-containing protein</fullName>
    </recommendedName>
</protein>
<dbReference type="Pfam" id="PF13837">
    <property type="entry name" value="Myb_DNA-bind_4"/>
    <property type="match status" value="1"/>
</dbReference>
<proteinExistence type="predicted"/>
<feature type="compositionally biased region" description="Polar residues" evidence="1">
    <location>
        <begin position="1"/>
        <end position="19"/>
    </location>
</feature>
<dbReference type="EMBL" id="BFEA01000012">
    <property type="protein sequence ID" value="GBG60633.1"/>
    <property type="molecule type" value="Genomic_DNA"/>
</dbReference>
<reference evidence="3 4" key="1">
    <citation type="journal article" date="2018" name="Cell">
        <title>The Chara Genome: Secondary Complexity and Implications for Plant Terrestrialization.</title>
        <authorList>
            <person name="Nishiyama T."/>
            <person name="Sakayama H."/>
            <person name="Vries J.D."/>
            <person name="Buschmann H."/>
            <person name="Saint-Marcoux D."/>
            <person name="Ullrich K.K."/>
            <person name="Haas F.B."/>
            <person name="Vanderstraeten L."/>
            <person name="Becker D."/>
            <person name="Lang D."/>
            <person name="Vosolsobe S."/>
            <person name="Rombauts S."/>
            <person name="Wilhelmsson P.K.I."/>
            <person name="Janitza P."/>
            <person name="Kern R."/>
            <person name="Heyl A."/>
            <person name="Rumpler F."/>
            <person name="Villalobos L.I.A.C."/>
            <person name="Clay J.M."/>
            <person name="Skokan R."/>
            <person name="Toyoda A."/>
            <person name="Suzuki Y."/>
            <person name="Kagoshima H."/>
            <person name="Schijlen E."/>
            <person name="Tajeshwar N."/>
            <person name="Catarino B."/>
            <person name="Hetherington A.J."/>
            <person name="Saltykova A."/>
            <person name="Bonnot C."/>
            <person name="Breuninger H."/>
            <person name="Symeonidi A."/>
            <person name="Radhakrishnan G.V."/>
            <person name="Van Nieuwerburgh F."/>
            <person name="Deforce D."/>
            <person name="Chang C."/>
            <person name="Karol K.G."/>
            <person name="Hedrich R."/>
            <person name="Ulvskov P."/>
            <person name="Glockner G."/>
            <person name="Delwiche C.F."/>
            <person name="Petrasek J."/>
            <person name="Van de Peer Y."/>
            <person name="Friml J."/>
            <person name="Beilby M."/>
            <person name="Dolan L."/>
            <person name="Kohara Y."/>
            <person name="Sugano S."/>
            <person name="Fujiyama A."/>
            <person name="Delaux P.-M."/>
            <person name="Quint M."/>
            <person name="TheiBen G."/>
            <person name="Hagemann M."/>
            <person name="Harholt J."/>
            <person name="Dunand C."/>
            <person name="Zachgo S."/>
            <person name="Langdale J."/>
            <person name="Maumus F."/>
            <person name="Straeten D.V.D."/>
            <person name="Gould S.B."/>
            <person name="Rensing S.A."/>
        </authorList>
    </citation>
    <scope>NUCLEOTIDE SEQUENCE [LARGE SCALE GENOMIC DNA]</scope>
    <source>
        <strain evidence="3 4">S276</strain>
    </source>
</reference>
<organism evidence="3 4">
    <name type="scientific">Chara braunii</name>
    <name type="common">Braun's stonewort</name>
    <dbReference type="NCBI Taxonomy" id="69332"/>
    <lineage>
        <taxon>Eukaryota</taxon>
        <taxon>Viridiplantae</taxon>
        <taxon>Streptophyta</taxon>
        <taxon>Charophyceae</taxon>
        <taxon>Charales</taxon>
        <taxon>Characeae</taxon>
        <taxon>Chara</taxon>
    </lineage>
</organism>
<gene>
    <name evidence="3" type="ORF">CBR_g8653</name>
</gene>
<comment type="caution">
    <text evidence="3">The sequence shown here is derived from an EMBL/GenBank/DDBJ whole genome shotgun (WGS) entry which is preliminary data.</text>
</comment>
<evidence type="ECO:0000256" key="1">
    <source>
        <dbReference type="SAM" id="MobiDB-lite"/>
    </source>
</evidence>
<dbReference type="PANTHER" id="PTHR33492">
    <property type="entry name" value="OSJNBA0043A12.37 PROTEIN-RELATED"/>
    <property type="match status" value="1"/>
</dbReference>
<feature type="region of interest" description="Disordered" evidence="1">
    <location>
        <begin position="101"/>
        <end position="153"/>
    </location>
</feature>
<evidence type="ECO:0000313" key="3">
    <source>
        <dbReference type="EMBL" id="GBG60633.1"/>
    </source>
</evidence>
<dbReference type="AlphaFoldDB" id="A0A388JS85"/>
<feature type="region of interest" description="Disordered" evidence="1">
    <location>
        <begin position="285"/>
        <end position="347"/>
    </location>
</feature>
<sequence length="347" mass="37183">MPQRSMEQLQEQPLLSPHSSVGRVGGVDMSQQGVDVSQLESQAVCDMPQCSLLSASDEAVQQTGHSLPTAGLGPSGTVVLSDQELGFGSVDWPGDCGNGLPYQMGGGDEDCADSQAGGDRGHQQTEGRVQADGTPGEKQPWVGEEQHLSPPPACDGAVPANGGDGCQRNRRWNDAETLALIRAHGEYRVARAVDSEAIGNACSLNKKWEGISAAVCAAGFCNDDDCENKWKNLWRWYRKVLVHDRISGVQSYWTMSPEERANDGLKFRLRRSRFDLIDSFNMRNPTVHPEGVVDPGDEEDGRGPGQRSQGSPPVSGGRAESGVDDAHAEGAEVGMSAKRRCTVANAR</sequence>
<feature type="region of interest" description="Disordered" evidence="1">
    <location>
        <begin position="1"/>
        <end position="29"/>
    </location>
</feature>